<keyword evidence="5" id="KW-1015">Disulfide bond</keyword>
<keyword evidence="11" id="KW-1185">Reference proteome</keyword>
<dbReference type="EC" id="1.8.1.9" evidence="7"/>
<comment type="similarity">
    <text evidence="1 7">Belongs to the class-II pyridine nucleotide-disulfide oxidoreductase family.</text>
</comment>
<dbReference type="InterPro" id="IPR023753">
    <property type="entry name" value="FAD/NAD-binding_dom"/>
</dbReference>
<comment type="cofactor">
    <cofactor evidence="8">
        <name>FAD</name>
        <dbReference type="ChEBI" id="CHEBI:57692"/>
    </cofactor>
    <text evidence="8">Binds 1 FAD per subunit.</text>
</comment>
<proteinExistence type="inferred from homology"/>
<protein>
    <recommendedName>
        <fullName evidence="7">Thioredoxin reductase</fullName>
        <ecNumber evidence="7">1.8.1.9</ecNumber>
    </recommendedName>
</protein>
<evidence type="ECO:0000313" key="10">
    <source>
        <dbReference type="EMBL" id="AHW58767.1"/>
    </source>
</evidence>
<evidence type="ECO:0000259" key="9">
    <source>
        <dbReference type="Pfam" id="PF07992"/>
    </source>
</evidence>
<reference evidence="10 11" key="1">
    <citation type="submission" date="2014-03" db="EMBL/GenBank/DDBJ databases">
        <title>Complete genome sequence of a deeply braunched marine Bacteroidia bacterium Draconibacterium orientale type strain FH5T.</title>
        <authorList>
            <person name="Li X."/>
            <person name="Wang X."/>
            <person name="Xie Z."/>
            <person name="Du Z."/>
            <person name="Chen G."/>
        </authorList>
    </citation>
    <scope>NUCLEOTIDE SEQUENCE [LARGE SCALE GENOMIC DNA]</scope>
    <source>
        <strain evidence="10 11">FH5</strain>
    </source>
</reference>
<feature type="domain" description="FAD/NAD(P)-binding" evidence="9">
    <location>
        <begin position="25"/>
        <end position="317"/>
    </location>
</feature>
<dbReference type="EMBL" id="CP007451">
    <property type="protein sequence ID" value="AHW58767.1"/>
    <property type="molecule type" value="Genomic_DNA"/>
</dbReference>
<evidence type="ECO:0000256" key="4">
    <source>
        <dbReference type="ARBA" id="ARBA00023002"/>
    </source>
</evidence>
<sequence length="333" mass="35989">MFKPLDINDNNENKNVEPTDVEKVKCLIVGSGPAGYTAAIYAARANLSPVMYEGLQPGGQLTTTTEVENYPGYPEGVTGPVMMEDLKKQAERFGTDVRWGMATKVDFSGDVHKVWIDDAKVIEAETVIIATGATAKYLGLEDEKKYAGGGVSACATCDGFFYRGKDVAVVGGGDTAAEEAMYLAGLCNKVYMIVRRDVLRASRVMAERVKKIPNVEILWKHQTKGLIGDNGVVEGATLVKNLGEEREEEITIKIDGFFLAIGHKPNSDIFAEYLDTDDVGYILTKPGTSKTKVPGVFACGDVQDSQYRQAVTAAGSGCMAAIDAERYLSEKHS</sequence>
<dbReference type="InterPro" id="IPR008255">
    <property type="entry name" value="Pyr_nucl-diS_OxRdtase_2_AS"/>
</dbReference>
<evidence type="ECO:0000256" key="7">
    <source>
        <dbReference type="RuleBase" id="RU003880"/>
    </source>
</evidence>
<keyword evidence="2 7" id="KW-0285">Flavoprotein</keyword>
<dbReference type="InterPro" id="IPR050097">
    <property type="entry name" value="Ferredoxin-NADP_redctase_2"/>
</dbReference>
<evidence type="ECO:0000256" key="1">
    <source>
        <dbReference type="ARBA" id="ARBA00009333"/>
    </source>
</evidence>
<dbReference type="NCBIfam" id="TIGR01292">
    <property type="entry name" value="TRX_reduct"/>
    <property type="match status" value="1"/>
</dbReference>
<dbReference type="Pfam" id="PF07992">
    <property type="entry name" value="Pyr_redox_2"/>
    <property type="match status" value="1"/>
</dbReference>
<dbReference type="Proteomes" id="UP000023772">
    <property type="component" value="Chromosome"/>
</dbReference>
<evidence type="ECO:0000256" key="8">
    <source>
        <dbReference type="RuleBase" id="RU003881"/>
    </source>
</evidence>
<keyword evidence="6 7" id="KW-0676">Redox-active center</keyword>
<keyword evidence="4 7" id="KW-0560">Oxidoreductase</keyword>
<keyword evidence="8" id="KW-0521">NADP</keyword>
<gene>
    <name evidence="10" type="ORF">FH5T_02050</name>
</gene>
<dbReference type="PRINTS" id="PR00469">
    <property type="entry name" value="PNDRDTASEII"/>
</dbReference>
<name>A0ABM5Q571_9BACT</name>
<organism evidence="10 11">
    <name type="scientific">Draconibacterium orientale</name>
    <dbReference type="NCBI Taxonomy" id="1168034"/>
    <lineage>
        <taxon>Bacteria</taxon>
        <taxon>Pseudomonadati</taxon>
        <taxon>Bacteroidota</taxon>
        <taxon>Bacteroidia</taxon>
        <taxon>Marinilabiliales</taxon>
        <taxon>Prolixibacteraceae</taxon>
        <taxon>Draconibacterium</taxon>
    </lineage>
</organism>
<dbReference type="PROSITE" id="PS00573">
    <property type="entry name" value="PYRIDINE_REDOX_2"/>
    <property type="match status" value="1"/>
</dbReference>
<keyword evidence="3 7" id="KW-0274">FAD</keyword>
<evidence type="ECO:0000313" key="11">
    <source>
        <dbReference type="Proteomes" id="UP000023772"/>
    </source>
</evidence>
<comment type="catalytic activity">
    <reaction evidence="7">
        <text>[thioredoxin]-dithiol + NADP(+) = [thioredoxin]-disulfide + NADPH + H(+)</text>
        <dbReference type="Rhea" id="RHEA:20345"/>
        <dbReference type="Rhea" id="RHEA-COMP:10698"/>
        <dbReference type="Rhea" id="RHEA-COMP:10700"/>
        <dbReference type="ChEBI" id="CHEBI:15378"/>
        <dbReference type="ChEBI" id="CHEBI:29950"/>
        <dbReference type="ChEBI" id="CHEBI:50058"/>
        <dbReference type="ChEBI" id="CHEBI:57783"/>
        <dbReference type="ChEBI" id="CHEBI:58349"/>
        <dbReference type="EC" id="1.8.1.9"/>
    </reaction>
</comment>
<comment type="subunit">
    <text evidence="7">Homodimer.</text>
</comment>
<evidence type="ECO:0000256" key="6">
    <source>
        <dbReference type="ARBA" id="ARBA00023284"/>
    </source>
</evidence>
<evidence type="ECO:0000256" key="3">
    <source>
        <dbReference type="ARBA" id="ARBA00022827"/>
    </source>
</evidence>
<dbReference type="InterPro" id="IPR036188">
    <property type="entry name" value="FAD/NAD-bd_sf"/>
</dbReference>
<dbReference type="InterPro" id="IPR005982">
    <property type="entry name" value="Thioredox_Rdtase"/>
</dbReference>
<dbReference type="Gene3D" id="3.50.50.60">
    <property type="entry name" value="FAD/NAD(P)-binding domain"/>
    <property type="match status" value="2"/>
</dbReference>
<dbReference type="PRINTS" id="PR00368">
    <property type="entry name" value="FADPNR"/>
</dbReference>
<evidence type="ECO:0000256" key="5">
    <source>
        <dbReference type="ARBA" id="ARBA00023157"/>
    </source>
</evidence>
<accession>A0ABM5Q571</accession>
<dbReference type="SUPFAM" id="SSF51905">
    <property type="entry name" value="FAD/NAD(P)-binding domain"/>
    <property type="match status" value="1"/>
</dbReference>
<dbReference type="PANTHER" id="PTHR48105">
    <property type="entry name" value="THIOREDOXIN REDUCTASE 1-RELATED-RELATED"/>
    <property type="match status" value="1"/>
</dbReference>
<evidence type="ECO:0000256" key="2">
    <source>
        <dbReference type="ARBA" id="ARBA00022630"/>
    </source>
</evidence>